<proteinExistence type="predicted"/>
<evidence type="ECO:0000313" key="2">
    <source>
        <dbReference type="EMBL" id="KAK3371746.1"/>
    </source>
</evidence>
<reference evidence="2" key="2">
    <citation type="submission" date="2023-06" db="EMBL/GenBank/DDBJ databases">
        <authorList>
            <consortium name="Lawrence Berkeley National Laboratory"/>
            <person name="Haridas S."/>
            <person name="Hensen N."/>
            <person name="Bonometti L."/>
            <person name="Westerberg I."/>
            <person name="Brannstrom I.O."/>
            <person name="Guillou S."/>
            <person name="Cros-Aarteil S."/>
            <person name="Calhoun S."/>
            <person name="Kuo A."/>
            <person name="Mondo S."/>
            <person name="Pangilinan J."/>
            <person name="Riley R."/>
            <person name="Labutti K."/>
            <person name="Andreopoulos B."/>
            <person name="Lipzen A."/>
            <person name="Chen C."/>
            <person name="Yanf M."/>
            <person name="Daum C."/>
            <person name="Ng V."/>
            <person name="Clum A."/>
            <person name="Steindorff A."/>
            <person name="Ohm R."/>
            <person name="Martin F."/>
            <person name="Silar P."/>
            <person name="Natvig D."/>
            <person name="Lalanne C."/>
            <person name="Gautier V."/>
            <person name="Ament-Velasquez S.L."/>
            <person name="Kruys A."/>
            <person name="Hutchinson M.I."/>
            <person name="Powell A.J."/>
            <person name="Barry K."/>
            <person name="Miller A.N."/>
            <person name="Grigoriev I.V."/>
            <person name="Debuchy R."/>
            <person name="Gladieux P."/>
            <person name="Thoren M.H."/>
            <person name="Johannesson H."/>
        </authorList>
    </citation>
    <scope>NUCLEOTIDE SEQUENCE</scope>
    <source>
        <strain evidence="2">CBS 958.72</strain>
    </source>
</reference>
<feature type="region of interest" description="Disordered" evidence="1">
    <location>
        <begin position="213"/>
        <end position="232"/>
    </location>
</feature>
<comment type="caution">
    <text evidence="2">The sequence shown here is derived from an EMBL/GenBank/DDBJ whole genome shotgun (WGS) entry which is preliminary data.</text>
</comment>
<dbReference type="AlphaFoldDB" id="A0AAE0K984"/>
<keyword evidence="3" id="KW-1185">Reference proteome</keyword>
<sequence>MLACCCWQALTTAMAMGRGRVMGMGLWCDRFQRRSPLTALGLDNPLSGIVWSGCPAKRRPDKAASDKDCVMLARDKFRNAQTPPGQQSTASLLRSTYTTANAKVLDEVWAFRIHYLVFSVSSFLRTVPAGFRRRDRACWGLATASVNDSYRGPPLVSIGPVATVWPSSVNEMLLGGLNRNAGTSHPSMQAIASNAPGFQISHPRCIRPGVGLDPGREQTPSRGAHFAHGGWG</sequence>
<evidence type="ECO:0000256" key="1">
    <source>
        <dbReference type="SAM" id="MobiDB-lite"/>
    </source>
</evidence>
<protein>
    <submittedName>
        <fullName evidence="2">Uncharacterized protein</fullName>
    </submittedName>
</protein>
<dbReference type="Proteomes" id="UP001287356">
    <property type="component" value="Unassembled WGS sequence"/>
</dbReference>
<reference evidence="2" key="1">
    <citation type="journal article" date="2023" name="Mol. Phylogenet. Evol.">
        <title>Genome-scale phylogeny and comparative genomics of the fungal order Sordariales.</title>
        <authorList>
            <person name="Hensen N."/>
            <person name="Bonometti L."/>
            <person name="Westerberg I."/>
            <person name="Brannstrom I.O."/>
            <person name="Guillou S."/>
            <person name="Cros-Aarteil S."/>
            <person name="Calhoun S."/>
            <person name="Haridas S."/>
            <person name="Kuo A."/>
            <person name="Mondo S."/>
            <person name="Pangilinan J."/>
            <person name="Riley R."/>
            <person name="LaButti K."/>
            <person name="Andreopoulos B."/>
            <person name="Lipzen A."/>
            <person name="Chen C."/>
            <person name="Yan M."/>
            <person name="Daum C."/>
            <person name="Ng V."/>
            <person name="Clum A."/>
            <person name="Steindorff A."/>
            <person name="Ohm R.A."/>
            <person name="Martin F."/>
            <person name="Silar P."/>
            <person name="Natvig D.O."/>
            <person name="Lalanne C."/>
            <person name="Gautier V."/>
            <person name="Ament-Velasquez S.L."/>
            <person name="Kruys A."/>
            <person name="Hutchinson M.I."/>
            <person name="Powell A.J."/>
            <person name="Barry K."/>
            <person name="Miller A.N."/>
            <person name="Grigoriev I.V."/>
            <person name="Debuchy R."/>
            <person name="Gladieux P."/>
            <person name="Hiltunen Thoren M."/>
            <person name="Johannesson H."/>
        </authorList>
    </citation>
    <scope>NUCLEOTIDE SEQUENCE</scope>
    <source>
        <strain evidence="2">CBS 958.72</strain>
    </source>
</reference>
<name>A0AAE0K984_9PEZI</name>
<organism evidence="2 3">
    <name type="scientific">Lasiosphaeria ovina</name>
    <dbReference type="NCBI Taxonomy" id="92902"/>
    <lineage>
        <taxon>Eukaryota</taxon>
        <taxon>Fungi</taxon>
        <taxon>Dikarya</taxon>
        <taxon>Ascomycota</taxon>
        <taxon>Pezizomycotina</taxon>
        <taxon>Sordariomycetes</taxon>
        <taxon>Sordariomycetidae</taxon>
        <taxon>Sordariales</taxon>
        <taxon>Lasiosphaeriaceae</taxon>
        <taxon>Lasiosphaeria</taxon>
    </lineage>
</organism>
<evidence type="ECO:0000313" key="3">
    <source>
        <dbReference type="Proteomes" id="UP001287356"/>
    </source>
</evidence>
<dbReference type="EMBL" id="JAULSN010000005">
    <property type="protein sequence ID" value="KAK3371746.1"/>
    <property type="molecule type" value="Genomic_DNA"/>
</dbReference>
<accession>A0AAE0K984</accession>
<gene>
    <name evidence="2" type="ORF">B0T24DRAFT_336088</name>
</gene>